<sequence length="82" mass="9378">MALEDKNDYDTFINENQKLKKLTKNMSSLIINIEDSDSDKEKPKTKKAKKSTAIEDILDNFVSALQECLDNLTNVLNLDRSQ</sequence>
<dbReference type="Proteomes" id="UP000789920">
    <property type="component" value="Unassembled WGS sequence"/>
</dbReference>
<evidence type="ECO:0000313" key="2">
    <source>
        <dbReference type="Proteomes" id="UP000789920"/>
    </source>
</evidence>
<keyword evidence="2" id="KW-1185">Reference proteome</keyword>
<comment type="caution">
    <text evidence="1">The sequence shown here is derived from an EMBL/GenBank/DDBJ whole genome shotgun (WGS) entry which is preliminary data.</text>
</comment>
<reference evidence="1" key="1">
    <citation type="submission" date="2021-06" db="EMBL/GenBank/DDBJ databases">
        <authorList>
            <person name="Kallberg Y."/>
            <person name="Tangrot J."/>
            <person name="Rosling A."/>
        </authorList>
    </citation>
    <scope>NUCLEOTIDE SEQUENCE</scope>
    <source>
        <strain evidence="1">MA461A</strain>
    </source>
</reference>
<organism evidence="1 2">
    <name type="scientific">Racocetra persica</name>
    <dbReference type="NCBI Taxonomy" id="160502"/>
    <lineage>
        <taxon>Eukaryota</taxon>
        <taxon>Fungi</taxon>
        <taxon>Fungi incertae sedis</taxon>
        <taxon>Mucoromycota</taxon>
        <taxon>Glomeromycotina</taxon>
        <taxon>Glomeromycetes</taxon>
        <taxon>Diversisporales</taxon>
        <taxon>Gigasporaceae</taxon>
        <taxon>Racocetra</taxon>
    </lineage>
</organism>
<name>A0ACA9LYJ0_9GLOM</name>
<dbReference type="EMBL" id="CAJVQC010005506">
    <property type="protein sequence ID" value="CAG8554881.1"/>
    <property type="molecule type" value="Genomic_DNA"/>
</dbReference>
<evidence type="ECO:0000313" key="1">
    <source>
        <dbReference type="EMBL" id="CAG8554881.1"/>
    </source>
</evidence>
<protein>
    <submittedName>
        <fullName evidence="1">21523_t:CDS:1</fullName>
    </submittedName>
</protein>
<accession>A0ACA9LYJ0</accession>
<gene>
    <name evidence="1" type="ORF">RPERSI_LOCUS4116</name>
</gene>
<proteinExistence type="predicted"/>